<keyword evidence="1" id="KW-1133">Transmembrane helix</keyword>
<evidence type="ECO:0000313" key="2">
    <source>
        <dbReference type="EMBL" id="NKY31034.1"/>
    </source>
</evidence>
<dbReference type="RefSeq" id="WP_062976089.1">
    <property type="nucleotide sequence ID" value="NZ_JAAXOS010000024.1"/>
</dbReference>
<proteinExistence type="predicted"/>
<comment type="caution">
    <text evidence="2">The sequence shown here is derived from an EMBL/GenBank/DDBJ whole genome shotgun (WGS) entry which is preliminary data.</text>
</comment>
<accession>A0A7X6LAQ5</accession>
<protein>
    <submittedName>
        <fullName evidence="2">Uncharacterized protein</fullName>
    </submittedName>
</protein>
<organism evidence="2 3">
    <name type="scientific">Nocardia gamkensis</name>
    <dbReference type="NCBI Taxonomy" id="352869"/>
    <lineage>
        <taxon>Bacteria</taxon>
        <taxon>Bacillati</taxon>
        <taxon>Actinomycetota</taxon>
        <taxon>Actinomycetes</taxon>
        <taxon>Mycobacteriales</taxon>
        <taxon>Nocardiaceae</taxon>
        <taxon>Nocardia</taxon>
    </lineage>
</organism>
<keyword evidence="1" id="KW-0812">Transmembrane</keyword>
<keyword evidence="1" id="KW-0472">Membrane</keyword>
<dbReference type="AlphaFoldDB" id="A0A7X6LAQ5"/>
<feature type="transmembrane region" description="Helical" evidence="1">
    <location>
        <begin position="112"/>
        <end position="133"/>
    </location>
</feature>
<keyword evidence="3" id="KW-1185">Reference proteome</keyword>
<name>A0A7X6LAQ5_9NOCA</name>
<gene>
    <name evidence="2" type="ORF">HGB38_33230</name>
</gene>
<dbReference type="EMBL" id="JAAXOS010000024">
    <property type="protein sequence ID" value="NKY31034.1"/>
    <property type="molecule type" value="Genomic_DNA"/>
</dbReference>
<feature type="transmembrane region" description="Helical" evidence="1">
    <location>
        <begin position="72"/>
        <end position="91"/>
    </location>
</feature>
<feature type="transmembrane region" description="Helical" evidence="1">
    <location>
        <begin position="139"/>
        <end position="163"/>
    </location>
</feature>
<feature type="transmembrane region" description="Helical" evidence="1">
    <location>
        <begin position="184"/>
        <end position="202"/>
    </location>
</feature>
<evidence type="ECO:0000256" key="1">
    <source>
        <dbReference type="SAM" id="Phobius"/>
    </source>
</evidence>
<sequence length="325" mass="35072">MTEQSAAPASPAILQRWVGVIGAVVAPTTIITALCYYFGYVYTRKKLAFFGVDCDALGFTTSDYVVGSVGVLYAPLLLLIVGWFAAVWVGAYAGRFIRSGRRPRLIRTVGRVMLALGAIFVVTGVTGVVVPWLTPGWAVVSWAFAPITLGSGGLLVVAGYWVLSTSMSDTGTHEPGPTTRVSRTVAIAISLLALFAVMNSFATRLGDNAAQTAAHDLWTKESVVSVVTDERFDVPTNMIAETLVEAQPQRPPRFRYQCFRALVARGDVWVLVPAKWSRDNGFAVIVPADSSLVSVSRSSAFRKVAEENPRIDGVTWQCPERAPNP</sequence>
<feature type="transmembrane region" description="Helical" evidence="1">
    <location>
        <begin position="17"/>
        <end position="40"/>
    </location>
</feature>
<reference evidence="2 3" key="1">
    <citation type="submission" date="2020-04" db="EMBL/GenBank/DDBJ databases">
        <title>MicrobeNet Type strains.</title>
        <authorList>
            <person name="Nicholson A.C."/>
        </authorList>
    </citation>
    <scope>NUCLEOTIDE SEQUENCE [LARGE SCALE GENOMIC DNA]</scope>
    <source>
        <strain evidence="2 3">DSM 44956</strain>
    </source>
</reference>
<dbReference type="Proteomes" id="UP000540698">
    <property type="component" value="Unassembled WGS sequence"/>
</dbReference>
<evidence type="ECO:0000313" key="3">
    <source>
        <dbReference type="Proteomes" id="UP000540698"/>
    </source>
</evidence>